<evidence type="ECO:0000256" key="13">
    <source>
        <dbReference type="ARBA" id="ARBA00023157"/>
    </source>
</evidence>
<keyword evidence="14 17" id="KW-0325">Glycoprotein</keyword>
<dbReference type="Pfam" id="PF02709">
    <property type="entry name" value="Glyco_transf_7C"/>
    <property type="match status" value="1"/>
</dbReference>
<evidence type="ECO:0000313" key="21">
    <source>
        <dbReference type="Ensembl" id="ENSXCOP00000008288.1"/>
    </source>
</evidence>
<evidence type="ECO:0000256" key="2">
    <source>
        <dbReference type="ARBA" id="ARBA00004323"/>
    </source>
</evidence>
<dbReference type="InterPro" id="IPR027791">
    <property type="entry name" value="Galactosyl_T_C"/>
</dbReference>
<evidence type="ECO:0000256" key="10">
    <source>
        <dbReference type="ARBA" id="ARBA00022989"/>
    </source>
</evidence>
<keyword evidence="11 17" id="KW-0333">Golgi apparatus</keyword>
<dbReference type="GO" id="GO:0003831">
    <property type="term" value="F:beta-N-acetylglucosaminylglycopeptide beta-1,4-galactosyltransferase activity"/>
    <property type="evidence" value="ECO:0007669"/>
    <property type="project" value="TreeGrafter"/>
</dbReference>
<feature type="domain" description="Galactosyltransferase C-terminal" evidence="19">
    <location>
        <begin position="285"/>
        <end position="362"/>
    </location>
</feature>
<evidence type="ECO:0000256" key="5">
    <source>
        <dbReference type="ARBA" id="ARBA00022676"/>
    </source>
</evidence>
<dbReference type="AlphaFoldDB" id="A0A3B5L7K9"/>
<reference evidence="21" key="2">
    <citation type="submission" date="2025-09" db="UniProtKB">
        <authorList>
            <consortium name="Ensembl"/>
        </authorList>
    </citation>
    <scope>IDENTIFICATION</scope>
</reference>
<feature type="domain" description="Galactosyltransferase N-terminal" evidence="20">
    <location>
        <begin position="147"/>
        <end position="280"/>
    </location>
</feature>
<comment type="cofactor">
    <cofactor evidence="1 17">
        <name>Mn(2+)</name>
        <dbReference type="ChEBI" id="CHEBI:29035"/>
    </cofactor>
</comment>
<evidence type="ECO:0000256" key="11">
    <source>
        <dbReference type="ARBA" id="ARBA00023034"/>
    </source>
</evidence>
<keyword evidence="13" id="KW-1015">Disulfide bond</keyword>
<evidence type="ECO:0000259" key="19">
    <source>
        <dbReference type="Pfam" id="PF02709"/>
    </source>
</evidence>
<evidence type="ECO:0000256" key="14">
    <source>
        <dbReference type="ARBA" id="ARBA00023180"/>
    </source>
</evidence>
<keyword evidence="5 17" id="KW-0328">Glycosyltransferase</keyword>
<keyword evidence="7" id="KW-0812">Transmembrane</keyword>
<keyword evidence="22" id="KW-1185">Reference proteome</keyword>
<keyword evidence="10" id="KW-1133">Transmembrane helix</keyword>
<comment type="function">
    <text evidence="17">Responsible for the synthesis of complex-type N-linked oligosaccharides in many glycoproteins as well as the carbohydrate moieties of glycolipids.</text>
</comment>
<evidence type="ECO:0000256" key="1">
    <source>
        <dbReference type="ARBA" id="ARBA00001936"/>
    </source>
</evidence>
<keyword evidence="15 17" id="KW-0464">Manganese</keyword>
<comment type="similarity">
    <text evidence="4 17">Belongs to the glycosyltransferase 7 family.</text>
</comment>
<evidence type="ECO:0000256" key="18">
    <source>
        <dbReference type="SAM" id="MobiDB-lite"/>
    </source>
</evidence>
<evidence type="ECO:0000256" key="15">
    <source>
        <dbReference type="ARBA" id="ARBA00023211"/>
    </source>
</evidence>
<dbReference type="Gene3D" id="3.90.550.10">
    <property type="entry name" value="Spore Coat Polysaccharide Biosynthesis Protein SpsA, Chain A"/>
    <property type="match status" value="1"/>
</dbReference>
<dbReference type="Ensembl" id="ENSXCOT00000008387.1">
    <property type="protein sequence ID" value="ENSXCOP00000008288.1"/>
    <property type="gene ID" value="ENSXCOG00000006291.1"/>
</dbReference>
<keyword evidence="9 17" id="KW-0735">Signal-anchor</keyword>
<evidence type="ECO:0000256" key="12">
    <source>
        <dbReference type="ARBA" id="ARBA00023136"/>
    </source>
</evidence>
<dbReference type="CDD" id="cd00899">
    <property type="entry name" value="b4GalT"/>
    <property type="match status" value="1"/>
</dbReference>
<dbReference type="GO" id="GO:0008092">
    <property type="term" value="F:cytoskeletal protein binding"/>
    <property type="evidence" value="ECO:0007669"/>
    <property type="project" value="TreeGrafter"/>
</dbReference>
<dbReference type="PANTHER" id="PTHR19300">
    <property type="entry name" value="BETA-1,4-GALACTOSYLTRANSFERASE"/>
    <property type="match status" value="1"/>
</dbReference>
<evidence type="ECO:0000256" key="8">
    <source>
        <dbReference type="ARBA" id="ARBA00022723"/>
    </source>
</evidence>
<evidence type="ECO:0000256" key="16">
    <source>
        <dbReference type="ARBA" id="ARBA00049413"/>
    </source>
</evidence>
<dbReference type="GO" id="GO:0003945">
    <property type="term" value="F:N-acetyllactosamine synthase activity"/>
    <property type="evidence" value="ECO:0007669"/>
    <property type="project" value="UniProtKB-EC"/>
</dbReference>
<comment type="subcellular location">
    <subcellularLocation>
        <location evidence="2 17">Golgi apparatus membrane</location>
        <topology evidence="2 17">Single-pass type II membrane protein</topology>
    </subcellularLocation>
</comment>
<dbReference type="Proteomes" id="UP000261380">
    <property type="component" value="Unplaced"/>
</dbReference>
<name>A0A3B5L7K9_9TELE</name>
<comment type="pathway">
    <text evidence="3 17">Protein modification; protein glycosylation.</text>
</comment>
<dbReference type="InterPro" id="IPR027995">
    <property type="entry name" value="Galactosyl_T_N"/>
</dbReference>
<dbReference type="Pfam" id="PF13733">
    <property type="entry name" value="Glyco_transf_7N"/>
    <property type="match status" value="1"/>
</dbReference>
<dbReference type="GO" id="GO:0046872">
    <property type="term" value="F:metal ion binding"/>
    <property type="evidence" value="ECO:0007669"/>
    <property type="project" value="UniProtKB-UniRule"/>
</dbReference>
<protein>
    <recommendedName>
        <fullName evidence="17">Beta-1,4-galactosyltransferase</fullName>
        <shortName evidence="17">Beta-1,4-GalTase</shortName>
        <ecNumber evidence="17">2.4.1.-</ecNumber>
    </recommendedName>
</protein>
<evidence type="ECO:0000256" key="7">
    <source>
        <dbReference type="ARBA" id="ARBA00022692"/>
    </source>
</evidence>
<comment type="catalytic activity">
    <reaction evidence="16">
        <text>N-acetyl-D-glucosamine + UDP-alpha-D-galactose = beta-D-galactosyl-(1-&gt;4)-N-acetyl-D-glucosamine + UDP + H(+)</text>
        <dbReference type="Rhea" id="RHEA:17745"/>
        <dbReference type="ChEBI" id="CHEBI:15378"/>
        <dbReference type="ChEBI" id="CHEBI:58223"/>
        <dbReference type="ChEBI" id="CHEBI:60152"/>
        <dbReference type="ChEBI" id="CHEBI:66914"/>
        <dbReference type="ChEBI" id="CHEBI:506227"/>
        <dbReference type="EC" id="2.4.1.90"/>
    </reaction>
    <physiologicalReaction direction="left-to-right" evidence="16">
        <dbReference type="Rhea" id="RHEA:17746"/>
    </physiologicalReaction>
</comment>
<keyword evidence="6 17" id="KW-0808">Transferase</keyword>
<evidence type="ECO:0000256" key="4">
    <source>
        <dbReference type="ARBA" id="ARBA00005735"/>
    </source>
</evidence>
<evidence type="ECO:0000256" key="17">
    <source>
        <dbReference type="RuleBase" id="RU368121"/>
    </source>
</evidence>
<evidence type="ECO:0000256" key="9">
    <source>
        <dbReference type="ARBA" id="ARBA00022968"/>
    </source>
</evidence>
<dbReference type="GO" id="GO:0000139">
    <property type="term" value="C:Golgi membrane"/>
    <property type="evidence" value="ECO:0007669"/>
    <property type="project" value="UniProtKB-SubCell"/>
</dbReference>
<dbReference type="STRING" id="32473.ENSXCOP00000008288"/>
<dbReference type="PRINTS" id="PR02050">
    <property type="entry name" value="B14GALTRFASE"/>
</dbReference>
<evidence type="ECO:0000259" key="20">
    <source>
        <dbReference type="Pfam" id="PF13733"/>
    </source>
</evidence>
<dbReference type="InterPro" id="IPR029044">
    <property type="entry name" value="Nucleotide-diphossugar_trans"/>
</dbReference>
<proteinExistence type="inferred from homology"/>
<dbReference type="UniPathway" id="UPA00378"/>
<reference evidence="21" key="1">
    <citation type="submission" date="2025-08" db="UniProtKB">
        <authorList>
            <consortium name="Ensembl"/>
        </authorList>
    </citation>
    <scope>IDENTIFICATION</scope>
</reference>
<accession>A0A3B5L7K9</accession>
<dbReference type="GeneTree" id="ENSGT00940000155244"/>
<dbReference type="FunFam" id="3.90.550.10:FF:000028">
    <property type="entry name" value="beta-1,4-galactosyltransferase 1"/>
    <property type="match status" value="1"/>
</dbReference>
<dbReference type="GO" id="GO:0005975">
    <property type="term" value="P:carbohydrate metabolic process"/>
    <property type="evidence" value="ECO:0007669"/>
    <property type="project" value="InterPro"/>
</dbReference>
<feature type="region of interest" description="Disordered" evidence="18">
    <location>
        <begin position="361"/>
        <end position="384"/>
    </location>
</feature>
<organism evidence="21 22">
    <name type="scientific">Xiphophorus couchianus</name>
    <name type="common">Monterrey platyfish</name>
    <dbReference type="NCBI Taxonomy" id="32473"/>
    <lineage>
        <taxon>Eukaryota</taxon>
        <taxon>Metazoa</taxon>
        <taxon>Chordata</taxon>
        <taxon>Craniata</taxon>
        <taxon>Vertebrata</taxon>
        <taxon>Euteleostomi</taxon>
        <taxon>Actinopterygii</taxon>
        <taxon>Neopterygii</taxon>
        <taxon>Teleostei</taxon>
        <taxon>Neoteleostei</taxon>
        <taxon>Acanthomorphata</taxon>
        <taxon>Ovalentaria</taxon>
        <taxon>Atherinomorphae</taxon>
        <taxon>Cyprinodontiformes</taxon>
        <taxon>Poeciliidae</taxon>
        <taxon>Poeciliinae</taxon>
        <taxon>Xiphophorus</taxon>
    </lineage>
</organism>
<dbReference type="SUPFAM" id="SSF53448">
    <property type="entry name" value="Nucleotide-diphospho-sugar transferases"/>
    <property type="match status" value="1"/>
</dbReference>
<dbReference type="PANTHER" id="PTHR19300:SF5">
    <property type="entry name" value="BETA-1,4-GALACTOSYLTRANSFERASE 1"/>
    <property type="match status" value="1"/>
</dbReference>
<evidence type="ECO:0000256" key="6">
    <source>
        <dbReference type="ARBA" id="ARBA00022679"/>
    </source>
</evidence>
<dbReference type="GO" id="GO:0006487">
    <property type="term" value="P:protein N-linked glycosylation"/>
    <property type="evidence" value="ECO:0007669"/>
    <property type="project" value="TreeGrafter"/>
</dbReference>
<keyword evidence="8 17" id="KW-0479">Metal-binding</keyword>
<dbReference type="InterPro" id="IPR003859">
    <property type="entry name" value="Galactosyl_T"/>
</dbReference>
<evidence type="ECO:0000313" key="22">
    <source>
        <dbReference type="Proteomes" id="UP000261380"/>
    </source>
</evidence>
<keyword evidence="12" id="KW-0472">Membrane</keyword>
<sequence>MFEKSLNLPWQCFGLPKHRVSPSAASSVQLPNILGFCLRGHQLPPNPNTPSPFSCSRLVVSVVSKHLVELRICRAYYDLFHSPILVFYSVMLYYNHNVYYGIPAVHRFAVNGDQTYSWKLQDNLKWIEVSHKTTRMPRSPNKTLDLCPEMPPRLEGPLKVEFNTKRTLESVKAEASYSLQMGGRYKPSDCISRHKVAVIIPFRNRHEHLVHWLYYMHPILIRQQLDYGVYILNQDGEGIFNRAKLMNVGFVEAQKEYDYDCFVFSDVDLVPLDDRNIYRCYDNPRHLAVAMDKFNFHLPYKTYFGGVSSLSKQQFSKINGCPNSYWGWGGEDDDIYRRIIFRGMSISRPDGVTGKYRMVRHQRDKHNEPNPENPGKLSRTKETMDNDGLNTLSYTVKEISKDLYFTFITVDIHAPAS</sequence>
<dbReference type="EC" id="2.4.1.-" evidence="17"/>
<evidence type="ECO:0000256" key="3">
    <source>
        <dbReference type="ARBA" id="ARBA00004922"/>
    </source>
</evidence>
<dbReference type="GO" id="GO:0032580">
    <property type="term" value="C:Golgi cisterna membrane"/>
    <property type="evidence" value="ECO:0007669"/>
    <property type="project" value="UniProtKB-UniRule"/>
</dbReference>